<gene>
    <name evidence="1" type="ORF">H7J73_09235</name>
</gene>
<organism evidence="1 2">
    <name type="scientific">Mycolicibacterium komossense</name>
    <dbReference type="NCBI Taxonomy" id="1779"/>
    <lineage>
        <taxon>Bacteria</taxon>
        <taxon>Bacillati</taxon>
        <taxon>Actinomycetota</taxon>
        <taxon>Actinomycetes</taxon>
        <taxon>Mycobacteriales</taxon>
        <taxon>Mycobacteriaceae</taxon>
        <taxon>Mycolicibacterium</taxon>
    </lineage>
</organism>
<dbReference type="InterPro" id="IPR036894">
    <property type="entry name" value="YbaB-like_sf"/>
</dbReference>
<dbReference type="Pfam" id="PF10921">
    <property type="entry name" value="DUF2710"/>
    <property type="match status" value="1"/>
</dbReference>
<evidence type="ECO:0000313" key="1">
    <source>
        <dbReference type="EMBL" id="MCV7226214.1"/>
    </source>
</evidence>
<dbReference type="Proteomes" id="UP001526201">
    <property type="component" value="Unassembled WGS sequence"/>
</dbReference>
<name>A0ABT3C9Q7_9MYCO</name>
<dbReference type="RefSeq" id="WP_264067118.1">
    <property type="nucleotide sequence ID" value="NZ_JACKTY010000020.1"/>
</dbReference>
<sequence length="106" mass="11582">MVSGRAVDGGRSDKALVDEILRELRAAADKWEALVAEAERITYSVDLGDIHATANSDGKLVELTLNPRVMTDYSHGELAERLNAAFGALRQEAETDNAERYGGRLH</sequence>
<comment type="caution">
    <text evidence="1">The sequence shown here is derived from an EMBL/GenBank/DDBJ whole genome shotgun (WGS) entry which is preliminary data.</text>
</comment>
<evidence type="ECO:0000313" key="2">
    <source>
        <dbReference type="Proteomes" id="UP001526201"/>
    </source>
</evidence>
<reference evidence="1 2" key="1">
    <citation type="journal article" date="2022" name="BMC Genomics">
        <title>Comparative genome analysis of mycobacteria focusing on tRNA and non-coding RNA.</title>
        <authorList>
            <person name="Behra P.R.K."/>
            <person name="Pettersson B.M.F."/>
            <person name="Ramesh M."/>
            <person name="Das S."/>
            <person name="Dasgupta S."/>
            <person name="Kirsebom L.A."/>
        </authorList>
    </citation>
    <scope>NUCLEOTIDE SEQUENCE [LARGE SCALE GENOMIC DNA]</scope>
    <source>
        <strain evidence="1 2">DSM 44078</strain>
    </source>
</reference>
<proteinExistence type="predicted"/>
<keyword evidence="2" id="KW-1185">Reference proteome</keyword>
<dbReference type="InterPro" id="IPR024296">
    <property type="entry name" value="DUF2710"/>
</dbReference>
<protein>
    <submittedName>
        <fullName evidence="1">DUF2710 family protein</fullName>
    </submittedName>
</protein>
<dbReference type="Gene3D" id="3.30.1310.10">
    <property type="entry name" value="Nucleoid-associated protein YbaB-like domain"/>
    <property type="match status" value="1"/>
</dbReference>
<dbReference type="EMBL" id="JACKTY010000020">
    <property type="protein sequence ID" value="MCV7226214.1"/>
    <property type="molecule type" value="Genomic_DNA"/>
</dbReference>
<accession>A0ABT3C9Q7</accession>